<proteinExistence type="predicted"/>
<dbReference type="InterPro" id="IPR014710">
    <property type="entry name" value="RmlC-like_jellyroll"/>
</dbReference>
<dbReference type="InterPro" id="IPR008579">
    <property type="entry name" value="UGlyAH_Cupin_dom"/>
</dbReference>
<feature type="domain" description="(S)-ureidoglycine aminohydrolase cupin" evidence="1">
    <location>
        <begin position="162"/>
        <end position="235"/>
    </location>
</feature>
<dbReference type="EMBL" id="JBHSFZ010000005">
    <property type="protein sequence ID" value="MFC4593411.1"/>
    <property type="molecule type" value="Genomic_DNA"/>
</dbReference>
<gene>
    <name evidence="2" type="ORF">ACFO3E_04265</name>
</gene>
<dbReference type="Pfam" id="PF05899">
    <property type="entry name" value="Cupin_3"/>
    <property type="match status" value="1"/>
</dbReference>
<name>A0ABV9EUT1_9SPHN</name>
<evidence type="ECO:0000313" key="2">
    <source>
        <dbReference type="EMBL" id="MFC4593411.1"/>
    </source>
</evidence>
<sequence>MTQAMAIETRSFYDLRAFARAAAIPSEAYGDPFLTSRAALGLPEGAVSIYLIALPQGRGRVQSLPDDEFLILLDGTLTLETAEGATQLSTNQSAVITKGTGFTWSSREGARLIAMRRNGSPEAPPAIILIDEDAPLESSGTPLAELLVGPTPSCRNFTDYRSADGEFVCGTWDSTPYHRLSMAYRHYELMYLLEGNVTFIDGAGREGTFRKGDIFLVEQGAHCSWDSREHVKKVYAIYRPI</sequence>
<dbReference type="Proteomes" id="UP001595957">
    <property type="component" value="Unassembled WGS sequence"/>
</dbReference>
<dbReference type="InterPro" id="IPR011051">
    <property type="entry name" value="RmlC_Cupin_sf"/>
</dbReference>
<dbReference type="CDD" id="cd02227">
    <property type="entry name" value="cupin_TM1112-like"/>
    <property type="match status" value="1"/>
</dbReference>
<dbReference type="SUPFAM" id="SSF51182">
    <property type="entry name" value="RmlC-like cupins"/>
    <property type="match status" value="2"/>
</dbReference>
<protein>
    <submittedName>
        <fullName evidence="2">Cupin domain-containing protein</fullName>
    </submittedName>
</protein>
<dbReference type="Gene3D" id="2.60.120.10">
    <property type="entry name" value="Jelly Rolls"/>
    <property type="match status" value="2"/>
</dbReference>
<evidence type="ECO:0000259" key="1">
    <source>
        <dbReference type="Pfam" id="PF05899"/>
    </source>
</evidence>
<accession>A0ABV9EUT1</accession>
<reference evidence="3" key="1">
    <citation type="journal article" date="2019" name="Int. J. Syst. Evol. Microbiol.">
        <title>The Global Catalogue of Microorganisms (GCM) 10K type strain sequencing project: providing services to taxonomists for standard genome sequencing and annotation.</title>
        <authorList>
            <consortium name="The Broad Institute Genomics Platform"/>
            <consortium name="The Broad Institute Genome Sequencing Center for Infectious Disease"/>
            <person name="Wu L."/>
            <person name="Ma J."/>
        </authorList>
    </citation>
    <scope>NUCLEOTIDE SEQUENCE [LARGE SCALE GENOMIC DNA]</scope>
    <source>
        <strain evidence="3">NBRC 103632</strain>
    </source>
</reference>
<dbReference type="PANTHER" id="PTHR40943:SF1">
    <property type="entry name" value="CYTOPLASMIC PROTEIN"/>
    <property type="match status" value="1"/>
</dbReference>
<comment type="caution">
    <text evidence="2">The sequence shown here is derived from an EMBL/GenBank/DDBJ whole genome shotgun (WGS) entry which is preliminary data.</text>
</comment>
<dbReference type="PANTHER" id="PTHR40943">
    <property type="entry name" value="CYTOPLASMIC PROTEIN-RELATED"/>
    <property type="match status" value="1"/>
</dbReference>
<keyword evidence="3" id="KW-1185">Reference proteome</keyword>
<evidence type="ECO:0000313" key="3">
    <source>
        <dbReference type="Proteomes" id="UP001595957"/>
    </source>
</evidence>
<dbReference type="RefSeq" id="WP_066524823.1">
    <property type="nucleotide sequence ID" value="NZ_JBHSFZ010000005.1"/>
</dbReference>
<organism evidence="2 3">
    <name type="scientific">Sphingobium tyrosinilyticum</name>
    <dbReference type="NCBI Taxonomy" id="2715436"/>
    <lineage>
        <taxon>Bacteria</taxon>
        <taxon>Pseudomonadati</taxon>
        <taxon>Pseudomonadota</taxon>
        <taxon>Alphaproteobacteria</taxon>
        <taxon>Sphingomonadales</taxon>
        <taxon>Sphingomonadaceae</taxon>
        <taxon>Sphingobium</taxon>
    </lineage>
</organism>